<keyword evidence="2" id="KW-1185">Reference proteome</keyword>
<accession>H8GWB2</accession>
<evidence type="ECO:0000313" key="2">
    <source>
        <dbReference type="Proteomes" id="UP000007575"/>
    </source>
</evidence>
<sequence>MGFVTLVGAAVAYAAWGGRQVRDYGQAVYAAATRTPPQTAVSYDVPCAQVLPGVAAPGRVQSCVAEFRSGQVAVVLSAEGGRQYRVPR</sequence>
<dbReference type="PATRIC" id="fig|745776.4.peg.1784"/>
<dbReference type="AlphaFoldDB" id="H8GWB2"/>
<protein>
    <submittedName>
        <fullName evidence="1">Uncharacterized protein</fullName>
    </submittedName>
</protein>
<gene>
    <name evidence="1" type="ordered locus">DGo_CA1735</name>
</gene>
<name>H8GWB2_DEIGI</name>
<reference evidence="1 2" key="1">
    <citation type="journal article" date="2012" name="PLoS ONE">
        <title>Genome sequence and transcriptome analysis of the radioresistant bacterium Deinococcus gobiensis: insights into the extreme environmental adaptations.</title>
        <authorList>
            <person name="Yuan M."/>
            <person name="Chen M."/>
            <person name="Zhang W."/>
            <person name="Lu W."/>
            <person name="Wang J."/>
            <person name="Yang M."/>
            <person name="Zhao P."/>
            <person name="Tang R."/>
            <person name="Li X."/>
            <person name="Hao Y."/>
            <person name="Zhou Z."/>
            <person name="Zhan Y."/>
            <person name="Yu H."/>
            <person name="Teng C."/>
            <person name="Yan Y."/>
            <person name="Ping S."/>
            <person name="Wang Y."/>
            <person name="Lin M."/>
        </authorList>
    </citation>
    <scope>NUCLEOTIDE SEQUENCE [LARGE SCALE GENOMIC DNA]</scope>
    <source>
        <strain evidence="1 2">I-0</strain>
    </source>
</reference>
<dbReference type="EMBL" id="CP002191">
    <property type="protein sequence ID" value="AFD25662.1"/>
    <property type="molecule type" value="Genomic_DNA"/>
</dbReference>
<dbReference type="KEGG" id="dgo:DGo_CA1735"/>
<dbReference type="Proteomes" id="UP000007575">
    <property type="component" value="Chromosome"/>
</dbReference>
<organism evidence="1 2">
    <name type="scientific">Deinococcus gobiensis (strain DSM 21396 / JCM 16679 / CGMCC 1.7299 / I-0)</name>
    <dbReference type="NCBI Taxonomy" id="745776"/>
    <lineage>
        <taxon>Bacteria</taxon>
        <taxon>Thermotogati</taxon>
        <taxon>Deinococcota</taxon>
        <taxon>Deinococci</taxon>
        <taxon>Deinococcales</taxon>
        <taxon>Deinococcaceae</taxon>
        <taxon>Deinococcus</taxon>
    </lineage>
</organism>
<proteinExistence type="predicted"/>
<dbReference type="STRING" id="745776.DGo_CA1735"/>
<dbReference type="HOGENOM" id="CLU_170175_0_0_0"/>
<evidence type="ECO:0000313" key="1">
    <source>
        <dbReference type="EMBL" id="AFD25662.1"/>
    </source>
</evidence>